<evidence type="ECO:0000313" key="3">
    <source>
        <dbReference type="Proteomes" id="UP000214746"/>
    </source>
</evidence>
<feature type="region of interest" description="Disordered" evidence="1">
    <location>
        <begin position="1"/>
        <end position="70"/>
    </location>
</feature>
<keyword evidence="3" id="KW-1185">Reference proteome</keyword>
<name>A0A2W1N7M3_PAEXE</name>
<feature type="compositionally biased region" description="Polar residues" evidence="1">
    <location>
        <begin position="13"/>
        <end position="23"/>
    </location>
</feature>
<dbReference type="EMBL" id="NHRJ02000007">
    <property type="protein sequence ID" value="PZE20407.1"/>
    <property type="molecule type" value="Genomic_DNA"/>
</dbReference>
<sequence>MTDEQRSDVPEAQENQDASLSDTRTARYGPLDAHTDRHEPPYAHTDRHEPPSTRTDRQEQPDTEAEPVPAWFDTVRGAALQAKGAFPDQVDYYDPEKDEII</sequence>
<gene>
    <name evidence="2" type="ORF">CBW46_013290</name>
</gene>
<organism evidence="2 3">
    <name type="scientific">Paenibacillus xerothermodurans</name>
    <dbReference type="NCBI Taxonomy" id="1977292"/>
    <lineage>
        <taxon>Bacteria</taxon>
        <taxon>Bacillati</taxon>
        <taxon>Bacillota</taxon>
        <taxon>Bacilli</taxon>
        <taxon>Bacillales</taxon>
        <taxon>Paenibacillaceae</taxon>
        <taxon>Paenibacillus</taxon>
    </lineage>
</organism>
<proteinExistence type="predicted"/>
<evidence type="ECO:0000313" key="2">
    <source>
        <dbReference type="EMBL" id="PZE20407.1"/>
    </source>
</evidence>
<protein>
    <submittedName>
        <fullName evidence="2">Uncharacterized protein</fullName>
    </submittedName>
</protein>
<dbReference type="AlphaFoldDB" id="A0A2W1N7M3"/>
<evidence type="ECO:0000256" key="1">
    <source>
        <dbReference type="SAM" id="MobiDB-lite"/>
    </source>
</evidence>
<feature type="compositionally biased region" description="Basic and acidic residues" evidence="1">
    <location>
        <begin position="33"/>
        <end position="60"/>
    </location>
</feature>
<reference evidence="2" key="1">
    <citation type="submission" date="2018-06" db="EMBL/GenBank/DDBJ databases">
        <title>Paenibacillus xerothermodurans sp. nov. an extremely dry heat resistant spore forming bacterium isolated from the soil of Cape Canaveral, Florida.</title>
        <authorList>
            <person name="Seuylemezian A."/>
            <person name="Kaur N."/>
            <person name="Patil P."/>
            <person name="Patil P."/>
            <person name="Mayilraj S."/>
            <person name="Vaishampayan P."/>
        </authorList>
    </citation>
    <scope>NUCLEOTIDE SEQUENCE [LARGE SCALE GENOMIC DNA]</scope>
    <source>
        <strain evidence="2">ATCC 27380</strain>
    </source>
</reference>
<accession>A0A2W1N7M3</accession>
<dbReference type="Proteomes" id="UP000214746">
    <property type="component" value="Unassembled WGS sequence"/>
</dbReference>
<comment type="caution">
    <text evidence="2">The sequence shown here is derived from an EMBL/GenBank/DDBJ whole genome shotgun (WGS) entry which is preliminary data.</text>
</comment>
<dbReference type="OrthoDB" id="2667291at2"/>
<dbReference type="RefSeq" id="WP_089200487.1">
    <property type="nucleotide sequence ID" value="NZ_NHRJ02000007.1"/>
</dbReference>